<dbReference type="InterPro" id="IPR009351">
    <property type="entry name" value="AlkZ-like"/>
</dbReference>
<evidence type="ECO:0008006" key="3">
    <source>
        <dbReference type="Google" id="ProtNLM"/>
    </source>
</evidence>
<name>A0A7X6A3L8_9ACTN</name>
<sequence length="318" mass="35274">MRSVTREQTVAYRLHVNHLAERLPPGSYAEAAQVGLQDTAPRDALLGLHARMAGCRPDDWAHPSFVQTYSPRAAVYVLPVRDFGVFTLGRLPMDPDAVRRIDGLAARVCEELGGRERRGAGIRGLREACASGRIAVRWDTTSLYAREIPRPDVDVSDARLELCRRHVRYFGPTTPKVFAWWSGLSPADARAVWGQLAHELVEVDFDGVPGWILRADEERLWTAEAPRGVRLLVASDLRLFGRDRDGRFIAPGLRSLTPVADSFHPNGVLVDGRIAGAWGRKRGRVSVLLSDALTQEQYDGLQAEVACMPLEDPQLSVR</sequence>
<dbReference type="EMBL" id="JAASRO010000001">
    <property type="protein sequence ID" value="NIK60018.1"/>
    <property type="molecule type" value="Genomic_DNA"/>
</dbReference>
<evidence type="ECO:0000313" key="2">
    <source>
        <dbReference type="Proteomes" id="UP000555407"/>
    </source>
</evidence>
<reference evidence="1 2" key="1">
    <citation type="submission" date="2020-03" db="EMBL/GenBank/DDBJ databases">
        <title>Sequencing the genomes of 1000 actinobacteria strains.</title>
        <authorList>
            <person name="Klenk H.-P."/>
        </authorList>
    </citation>
    <scope>NUCLEOTIDE SEQUENCE [LARGE SCALE GENOMIC DNA]</scope>
    <source>
        <strain evidence="1 2">DSM 45490</strain>
    </source>
</reference>
<dbReference type="Pfam" id="PF06224">
    <property type="entry name" value="AlkZ-like"/>
    <property type="match status" value="1"/>
</dbReference>
<keyword evidence="2" id="KW-1185">Reference proteome</keyword>
<dbReference type="Proteomes" id="UP000555407">
    <property type="component" value="Unassembled WGS sequence"/>
</dbReference>
<dbReference type="AlphaFoldDB" id="A0A7X6A3L8"/>
<organism evidence="1 2">
    <name type="scientific">Kribbella shirazensis</name>
    <dbReference type="NCBI Taxonomy" id="1105143"/>
    <lineage>
        <taxon>Bacteria</taxon>
        <taxon>Bacillati</taxon>
        <taxon>Actinomycetota</taxon>
        <taxon>Actinomycetes</taxon>
        <taxon>Propionibacteriales</taxon>
        <taxon>Kribbellaceae</taxon>
        <taxon>Kribbella</taxon>
    </lineage>
</organism>
<comment type="caution">
    <text evidence="1">The sequence shown here is derived from an EMBL/GenBank/DDBJ whole genome shotgun (WGS) entry which is preliminary data.</text>
</comment>
<gene>
    <name evidence="1" type="ORF">BJY22_005735</name>
</gene>
<accession>A0A7X6A3L8</accession>
<dbReference type="PANTHER" id="PTHR38479">
    <property type="entry name" value="LMO0824 PROTEIN"/>
    <property type="match status" value="1"/>
</dbReference>
<dbReference type="RefSeq" id="WP_167212725.1">
    <property type="nucleotide sequence ID" value="NZ_JAASRO010000001.1"/>
</dbReference>
<evidence type="ECO:0000313" key="1">
    <source>
        <dbReference type="EMBL" id="NIK60018.1"/>
    </source>
</evidence>
<dbReference type="PANTHER" id="PTHR38479:SF2">
    <property type="entry name" value="WINGED HELIX DNA-BINDING DOMAIN-CONTAINING PROTEIN"/>
    <property type="match status" value="1"/>
</dbReference>
<proteinExistence type="predicted"/>
<protein>
    <recommendedName>
        <fullName evidence="3">Winged helix DNA-binding domain-containing protein</fullName>
    </recommendedName>
</protein>